<keyword evidence="1" id="KW-0812">Transmembrane</keyword>
<dbReference type="Pfam" id="PF14087">
    <property type="entry name" value="DUF4267"/>
    <property type="match status" value="1"/>
</dbReference>
<dbReference type="RefSeq" id="XP_023624725.1">
    <property type="nucleotide sequence ID" value="XM_023768957.1"/>
</dbReference>
<gene>
    <name evidence="2" type="ORF">RCC_03670</name>
</gene>
<organism evidence="2 3">
    <name type="scientific">Ramularia collo-cygni</name>
    <dbReference type="NCBI Taxonomy" id="112498"/>
    <lineage>
        <taxon>Eukaryota</taxon>
        <taxon>Fungi</taxon>
        <taxon>Dikarya</taxon>
        <taxon>Ascomycota</taxon>
        <taxon>Pezizomycotina</taxon>
        <taxon>Dothideomycetes</taxon>
        <taxon>Dothideomycetidae</taxon>
        <taxon>Mycosphaerellales</taxon>
        <taxon>Mycosphaerellaceae</taxon>
        <taxon>Ramularia</taxon>
    </lineage>
</organism>
<protein>
    <submittedName>
        <fullName evidence="2">Uncharacterized protein</fullName>
    </submittedName>
</protein>
<sequence length="136" mass="14556">MASILHSSSPQLWHAAGLLSLFPLTLGLIGVVNPANGFTLFNFGKPSTPEAQKLGTNLLLFWVSRDLYMAATCMAAYAGGSRTTMGYTYLAGAGVAICDGIMSQRQIGKDAWKHTMWVPVVVTMAGGLLGWFDAWV</sequence>
<reference evidence="2 3" key="1">
    <citation type="submission" date="2016-03" db="EMBL/GenBank/DDBJ databases">
        <authorList>
            <person name="Ploux O."/>
        </authorList>
    </citation>
    <scope>NUCLEOTIDE SEQUENCE [LARGE SCALE GENOMIC DNA]</scope>
    <source>
        <strain evidence="2 3">URUG2</strain>
    </source>
</reference>
<evidence type="ECO:0000313" key="2">
    <source>
        <dbReference type="EMBL" id="CZT17834.1"/>
    </source>
</evidence>
<evidence type="ECO:0000313" key="3">
    <source>
        <dbReference type="Proteomes" id="UP000225277"/>
    </source>
</evidence>
<dbReference type="Proteomes" id="UP000225277">
    <property type="component" value="Unassembled WGS sequence"/>
</dbReference>
<dbReference type="EMBL" id="FJUY01000004">
    <property type="protein sequence ID" value="CZT17834.1"/>
    <property type="molecule type" value="Genomic_DNA"/>
</dbReference>
<dbReference type="GeneID" id="35598868"/>
<accession>A0A2D3V5N2</accession>
<dbReference type="InterPro" id="IPR025363">
    <property type="entry name" value="DUF4267"/>
</dbReference>
<keyword evidence="1" id="KW-0472">Membrane</keyword>
<name>A0A2D3V5N2_9PEZI</name>
<feature type="transmembrane region" description="Helical" evidence="1">
    <location>
        <begin position="12"/>
        <end position="33"/>
    </location>
</feature>
<dbReference type="OrthoDB" id="5216128at2759"/>
<feature type="transmembrane region" description="Helical" evidence="1">
    <location>
        <begin position="114"/>
        <end position="132"/>
    </location>
</feature>
<proteinExistence type="predicted"/>
<keyword evidence="1" id="KW-1133">Transmembrane helix</keyword>
<evidence type="ECO:0000256" key="1">
    <source>
        <dbReference type="SAM" id="Phobius"/>
    </source>
</evidence>
<keyword evidence="3" id="KW-1185">Reference proteome</keyword>
<feature type="transmembrane region" description="Helical" evidence="1">
    <location>
        <begin position="54"/>
        <end position="78"/>
    </location>
</feature>
<dbReference type="AlphaFoldDB" id="A0A2D3V5N2"/>